<organism evidence="2 3">
    <name type="scientific">Lacticaseibacillus paracasei subsp. paracasei Lpp41</name>
    <dbReference type="NCBI Taxonomy" id="1256208"/>
    <lineage>
        <taxon>Bacteria</taxon>
        <taxon>Bacillati</taxon>
        <taxon>Bacillota</taxon>
        <taxon>Bacilli</taxon>
        <taxon>Lactobacillales</taxon>
        <taxon>Lactobacillaceae</taxon>
        <taxon>Lacticaseibacillus</taxon>
    </lineage>
</organism>
<name>A0A829H9I0_LACPA</name>
<gene>
    <name evidence="2" type="ORF">Lpp41_03421</name>
</gene>
<evidence type="ECO:0000313" key="2">
    <source>
        <dbReference type="EMBL" id="EPC75172.1"/>
    </source>
</evidence>
<keyword evidence="1" id="KW-1133">Transmembrane helix</keyword>
<protein>
    <submittedName>
        <fullName evidence="2">Uncharacterized protein</fullName>
    </submittedName>
</protein>
<dbReference type="AlphaFoldDB" id="A0A829H9I0"/>
<evidence type="ECO:0000256" key="1">
    <source>
        <dbReference type="SAM" id="Phobius"/>
    </source>
</evidence>
<keyword evidence="1" id="KW-0812">Transmembrane</keyword>
<feature type="transmembrane region" description="Helical" evidence="1">
    <location>
        <begin position="167"/>
        <end position="186"/>
    </location>
</feature>
<dbReference type="EMBL" id="ANKE01000176">
    <property type="protein sequence ID" value="EPC75172.1"/>
    <property type="molecule type" value="Genomic_DNA"/>
</dbReference>
<keyword evidence="1" id="KW-0472">Membrane</keyword>
<dbReference type="Proteomes" id="UP000014244">
    <property type="component" value="Unassembled WGS sequence"/>
</dbReference>
<accession>A0A829H9I0</accession>
<feature type="transmembrane region" description="Helical" evidence="1">
    <location>
        <begin position="102"/>
        <end position="122"/>
    </location>
</feature>
<reference evidence="2 3" key="1">
    <citation type="journal article" date="2013" name="PLoS ONE">
        <title>Lactobacillus paracasei comparative genomics: towards species pan-genome definition and exploitation of diversity.</title>
        <authorList>
            <person name="Smokvina T."/>
            <person name="Wels M."/>
            <person name="Polka J."/>
            <person name="Chervaux C."/>
            <person name="Brisse S."/>
            <person name="Boekhorst J."/>
            <person name="van Hylckama Vlieg J.E."/>
            <person name="Siezen R.J."/>
        </authorList>
    </citation>
    <scope>NUCLEOTIDE SEQUENCE [LARGE SCALE GENOMIC DNA]</scope>
    <source>
        <strain evidence="2 3">Lpp41</strain>
    </source>
</reference>
<comment type="caution">
    <text evidence="2">The sequence shown here is derived from an EMBL/GenBank/DDBJ whole genome shotgun (WGS) entry which is preliminary data.</text>
</comment>
<proteinExistence type="predicted"/>
<evidence type="ECO:0000313" key="3">
    <source>
        <dbReference type="Proteomes" id="UP000014244"/>
    </source>
</evidence>
<sequence>MTLAENWIFVIFSLLFISIGLSTYTYYLRYRFKYNPMSLRRAFKSDATSPYRFGESSNPQISVLAHWAKIVLVGYALSAVATLGFLMIILTETISTGTIDNSLLAIGVFSFIIVLGIVSYAINQKKLTLQMKEYQLLKKTEEISKPIRKFFEGQTPSIGLRMLNLGIINLIFLWSVLFVLIAILAFPNFG</sequence>
<feature type="transmembrane region" description="Helical" evidence="1">
    <location>
        <begin position="70"/>
        <end position="90"/>
    </location>
</feature>
<feature type="transmembrane region" description="Helical" evidence="1">
    <location>
        <begin position="6"/>
        <end position="27"/>
    </location>
</feature>